<name>A0A6A5QGL8_AMPQU</name>
<evidence type="ECO:0000256" key="1">
    <source>
        <dbReference type="SAM" id="MobiDB-lite"/>
    </source>
</evidence>
<sequence length="618" mass="65948">MAEVMSQQGFGMSVPSSRQDVISELLNEYGTSFGRGDGSPCVRSPVLADKELPPPPPRSDSLEDKPLPAVQRAEQRMSMKFQLRVIEDAPLSPNSSYKDPSQARAGGKIPFRSLSRNAKPPSLSLVTSNGSTAIIPTIPALSAQAHTYPIPSNFDNKDLPSPPQLPAKSERRSNAQRAHMGSDQSKSQSDLPRNDSLLSQDTERPAPAATSAKRKALPAPAAGKFLSLAQLGTGPRGGKRGPLPPTSAPRKKSVDAQAPVSNQKETMQLKEEEGQGRDSKQQRDAPQVNQPPPTPEEDKFVAAPAPPRKVFTGLGLPPNPRARGPISPKHVRGKSSTGFNLFKAQRPAPPPPTKGVEHLTPEMTPSPTLKPAEAKDQVISPLSPPPPPTEHRRPFSFEHMTVPISSPKDIEQPKTAVPIITLPWTTVPHSDCNTPLGPKSAELPEPSPLPSASPRPAPAPTYSQPETSAAAQDARPAAAAATAPASPIENAPTPPPPFTPLTRAPIPLPQTLIPAITSAHLSCYTNHTATIWSNNAFQPMGCMVCRANDRERKWCCTWCQLRICRSCSEELRVVPGRNLGRYLDERGERGGEGMLGGGGDVGAAGVLSAVYERDEGVS</sequence>
<feature type="region of interest" description="Disordered" evidence="1">
    <location>
        <begin position="430"/>
        <end position="505"/>
    </location>
</feature>
<keyword evidence="3" id="KW-1185">Reference proteome</keyword>
<accession>A0A6A5QGL8</accession>
<evidence type="ECO:0000313" key="2">
    <source>
        <dbReference type="EMBL" id="KAF1913846.1"/>
    </source>
</evidence>
<gene>
    <name evidence="2" type="ORF">BDU57DRAFT_324467</name>
</gene>
<feature type="compositionally biased region" description="Polar residues" evidence="1">
    <location>
        <begin position="182"/>
        <end position="200"/>
    </location>
</feature>
<feature type="region of interest" description="Disordered" evidence="1">
    <location>
        <begin position="88"/>
        <end position="129"/>
    </location>
</feature>
<dbReference type="PRINTS" id="PR01217">
    <property type="entry name" value="PRICHEXTENSN"/>
</dbReference>
<reference evidence="2" key="1">
    <citation type="journal article" date="2020" name="Stud. Mycol.">
        <title>101 Dothideomycetes genomes: a test case for predicting lifestyles and emergence of pathogens.</title>
        <authorList>
            <person name="Haridas S."/>
            <person name="Albert R."/>
            <person name="Binder M."/>
            <person name="Bloem J."/>
            <person name="Labutti K."/>
            <person name="Salamov A."/>
            <person name="Andreopoulos B."/>
            <person name="Baker S."/>
            <person name="Barry K."/>
            <person name="Bills G."/>
            <person name="Bluhm B."/>
            <person name="Cannon C."/>
            <person name="Castanera R."/>
            <person name="Culley D."/>
            <person name="Daum C."/>
            <person name="Ezra D."/>
            <person name="Gonzalez J."/>
            <person name="Henrissat B."/>
            <person name="Kuo A."/>
            <person name="Liang C."/>
            <person name="Lipzen A."/>
            <person name="Lutzoni F."/>
            <person name="Magnuson J."/>
            <person name="Mondo S."/>
            <person name="Nolan M."/>
            <person name="Ohm R."/>
            <person name="Pangilinan J."/>
            <person name="Park H.-J."/>
            <person name="Ramirez L."/>
            <person name="Alfaro M."/>
            <person name="Sun H."/>
            <person name="Tritt A."/>
            <person name="Yoshinaga Y."/>
            <person name="Zwiers L.-H."/>
            <person name="Turgeon B."/>
            <person name="Goodwin S."/>
            <person name="Spatafora J."/>
            <person name="Crous P."/>
            <person name="Grigoriev I."/>
        </authorList>
    </citation>
    <scope>NUCLEOTIDE SEQUENCE</scope>
    <source>
        <strain evidence="2">HMLAC05119</strain>
    </source>
</reference>
<feature type="compositionally biased region" description="Low complexity" evidence="1">
    <location>
        <begin position="469"/>
        <end position="491"/>
    </location>
</feature>
<organism evidence="2 3">
    <name type="scientific">Ampelomyces quisqualis</name>
    <name type="common">Powdery mildew agent</name>
    <dbReference type="NCBI Taxonomy" id="50730"/>
    <lineage>
        <taxon>Eukaryota</taxon>
        <taxon>Fungi</taxon>
        <taxon>Dikarya</taxon>
        <taxon>Ascomycota</taxon>
        <taxon>Pezizomycotina</taxon>
        <taxon>Dothideomycetes</taxon>
        <taxon>Pleosporomycetidae</taxon>
        <taxon>Pleosporales</taxon>
        <taxon>Pleosporineae</taxon>
        <taxon>Phaeosphaeriaceae</taxon>
        <taxon>Ampelomyces</taxon>
    </lineage>
</organism>
<proteinExistence type="predicted"/>
<feature type="compositionally biased region" description="Basic and acidic residues" evidence="1">
    <location>
        <begin position="267"/>
        <end position="283"/>
    </location>
</feature>
<feature type="region of interest" description="Disordered" evidence="1">
    <location>
        <begin position="30"/>
        <end position="67"/>
    </location>
</feature>
<feature type="region of interest" description="Disordered" evidence="1">
    <location>
        <begin position="147"/>
        <end position="394"/>
    </location>
</feature>
<protein>
    <submittedName>
        <fullName evidence="2">Uncharacterized protein</fullName>
    </submittedName>
</protein>
<evidence type="ECO:0000313" key="3">
    <source>
        <dbReference type="Proteomes" id="UP000800096"/>
    </source>
</evidence>
<feature type="compositionally biased region" description="Pro residues" evidence="1">
    <location>
        <begin position="445"/>
        <end position="459"/>
    </location>
</feature>
<dbReference type="AlphaFoldDB" id="A0A6A5QGL8"/>
<dbReference type="OrthoDB" id="5425130at2759"/>
<dbReference type="Proteomes" id="UP000800096">
    <property type="component" value="Unassembled WGS sequence"/>
</dbReference>
<dbReference type="EMBL" id="ML979138">
    <property type="protein sequence ID" value="KAF1913846.1"/>
    <property type="molecule type" value="Genomic_DNA"/>
</dbReference>